<feature type="domain" description="YcxB-like C-terminal" evidence="2">
    <location>
        <begin position="101"/>
        <end position="159"/>
    </location>
</feature>
<dbReference type="AlphaFoldDB" id="A0A1B8TPE6"/>
<comment type="caution">
    <text evidence="3">The sequence shown here is derived from an EMBL/GenBank/DDBJ whole genome shotgun (WGS) entry which is preliminary data.</text>
</comment>
<evidence type="ECO:0000259" key="2">
    <source>
        <dbReference type="Pfam" id="PF14317"/>
    </source>
</evidence>
<reference evidence="4" key="1">
    <citation type="submission" date="2016-02" db="EMBL/GenBank/DDBJ databases">
        <authorList>
            <person name="Shin S.-K."/>
            <person name="Yi H."/>
            <person name="Kim E."/>
        </authorList>
    </citation>
    <scope>NUCLEOTIDE SEQUENCE [LARGE SCALE GENOMIC DNA]</scope>
    <source>
        <strain evidence="4">LPB0003</strain>
    </source>
</reference>
<name>A0A1B8TPE6_9FLAO</name>
<dbReference type="RefSeq" id="WP_065320566.1">
    <property type="nucleotide sequence ID" value="NZ_CAXBLX010000017.1"/>
</dbReference>
<dbReference type="EMBL" id="LSFM01000026">
    <property type="protein sequence ID" value="OBY61434.1"/>
    <property type="molecule type" value="Genomic_DNA"/>
</dbReference>
<sequence length="164" mass="19363">MEKEIKIKVNYSFKDFILPVKQKIFKSWGTWLVLLMASGMLIFNILYVFNKSIYESGIPTTNIIFPLIVFLIFPFGFYIGLKKSFDKNYLLKEETIIVYNNKGISSSSKSVQFFTEWNKIKSIKEYKKYFVLKNISGLDSYINKSFFTIEELNEFKLLIKSLNF</sequence>
<evidence type="ECO:0000313" key="4">
    <source>
        <dbReference type="Proteomes" id="UP000092584"/>
    </source>
</evidence>
<keyword evidence="1" id="KW-1133">Transmembrane helix</keyword>
<feature type="transmembrane region" description="Helical" evidence="1">
    <location>
        <begin position="28"/>
        <end position="49"/>
    </location>
</feature>
<proteinExistence type="predicted"/>
<keyword evidence="4" id="KW-1185">Reference proteome</keyword>
<keyword evidence="1" id="KW-0472">Membrane</keyword>
<feature type="transmembrane region" description="Helical" evidence="1">
    <location>
        <begin position="61"/>
        <end position="81"/>
    </location>
</feature>
<protein>
    <recommendedName>
        <fullName evidence="2">YcxB-like C-terminal domain-containing protein</fullName>
    </recommendedName>
</protein>
<dbReference type="Proteomes" id="UP000092584">
    <property type="component" value="Unassembled WGS sequence"/>
</dbReference>
<organism evidence="3 4">
    <name type="scientific">Polaribacter vadi</name>
    <dbReference type="NCBI Taxonomy" id="1774273"/>
    <lineage>
        <taxon>Bacteria</taxon>
        <taxon>Pseudomonadati</taxon>
        <taxon>Bacteroidota</taxon>
        <taxon>Flavobacteriia</taxon>
        <taxon>Flavobacteriales</taxon>
        <taxon>Flavobacteriaceae</taxon>
    </lineage>
</organism>
<dbReference type="KEGG" id="pob:LPB03_13750"/>
<evidence type="ECO:0000256" key="1">
    <source>
        <dbReference type="SAM" id="Phobius"/>
    </source>
</evidence>
<evidence type="ECO:0000313" key="3">
    <source>
        <dbReference type="EMBL" id="OBY61434.1"/>
    </source>
</evidence>
<dbReference type="InterPro" id="IPR025588">
    <property type="entry name" value="YcxB-like_C"/>
</dbReference>
<dbReference type="STRING" id="1774273.LPB03_13750"/>
<accession>A0A1B8TPE6</accession>
<dbReference type="Pfam" id="PF14317">
    <property type="entry name" value="YcxB"/>
    <property type="match status" value="1"/>
</dbReference>
<keyword evidence="1" id="KW-0812">Transmembrane</keyword>
<gene>
    <name evidence="3" type="ORF">LPB3_15555</name>
</gene>